<dbReference type="EMBL" id="CP000606">
    <property type="protein sequence ID" value="ABO24236.1"/>
    <property type="molecule type" value="Genomic_DNA"/>
</dbReference>
<evidence type="ECO:0000256" key="3">
    <source>
        <dbReference type="ARBA" id="ARBA00022691"/>
    </source>
</evidence>
<keyword evidence="3" id="KW-0949">S-adenosyl-L-methionine</keyword>
<keyword evidence="2 5" id="KW-0808">Transferase</keyword>
<protein>
    <submittedName>
        <fullName evidence="5">Methyltransferase type 11</fullName>
    </submittedName>
</protein>
<keyword evidence="6" id="KW-1185">Reference proteome</keyword>
<dbReference type="HOGENOM" id="CLU_060397_0_1_6"/>
<dbReference type="CDD" id="cd02440">
    <property type="entry name" value="AdoMet_MTases"/>
    <property type="match status" value="1"/>
</dbReference>
<dbReference type="GO" id="GO:0032259">
    <property type="term" value="P:methylation"/>
    <property type="evidence" value="ECO:0007669"/>
    <property type="project" value="UniProtKB-KW"/>
</dbReference>
<reference evidence="5 6" key="1">
    <citation type="submission" date="2007-03" db="EMBL/GenBank/DDBJ databases">
        <title>Complete sequence of Shewanella loihica PV-4.</title>
        <authorList>
            <consortium name="US DOE Joint Genome Institute"/>
            <person name="Copeland A."/>
            <person name="Lucas S."/>
            <person name="Lapidus A."/>
            <person name="Barry K."/>
            <person name="Detter J.C."/>
            <person name="Glavina del Rio T."/>
            <person name="Hammon N."/>
            <person name="Israni S."/>
            <person name="Dalin E."/>
            <person name="Tice H."/>
            <person name="Pitluck S."/>
            <person name="Chain P."/>
            <person name="Malfatti S."/>
            <person name="Shin M."/>
            <person name="Vergez L."/>
            <person name="Schmutz J."/>
            <person name="Larimer F."/>
            <person name="Land M."/>
            <person name="Hauser L."/>
            <person name="Kyrpides N."/>
            <person name="Mikhailova N."/>
            <person name="Romine M.F."/>
            <person name="Serres G."/>
            <person name="Fredrickson J."/>
            <person name="Tiedje J."/>
            <person name="Richardson P."/>
        </authorList>
    </citation>
    <scope>NUCLEOTIDE SEQUENCE [LARGE SCALE GENOMIC DNA]</scope>
    <source>
        <strain evidence="6">ATCC BAA-1088 / PV-4</strain>
    </source>
</reference>
<dbReference type="STRING" id="323850.Shew_2370"/>
<name>A3QFI8_SHELP</name>
<evidence type="ECO:0000313" key="5">
    <source>
        <dbReference type="EMBL" id="ABO24236.1"/>
    </source>
</evidence>
<dbReference type="eggNOG" id="COG2226">
    <property type="taxonomic scope" value="Bacteria"/>
</dbReference>
<dbReference type="AlphaFoldDB" id="A3QFI8"/>
<feature type="domain" description="Methyltransferase" evidence="4">
    <location>
        <begin position="58"/>
        <end position="150"/>
    </location>
</feature>
<evidence type="ECO:0000313" key="6">
    <source>
        <dbReference type="Proteomes" id="UP000001558"/>
    </source>
</evidence>
<dbReference type="PANTHER" id="PTHR43464:SF19">
    <property type="entry name" value="UBIQUINONE BIOSYNTHESIS O-METHYLTRANSFERASE, MITOCHONDRIAL"/>
    <property type="match status" value="1"/>
</dbReference>
<proteinExistence type="predicted"/>
<dbReference type="Pfam" id="PF13649">
    <property type="entry name" value="Methyltransf_25"/>
    <property type="match status" value="1"/>
</dbReference>
<evidence type="ECO:0000259" key="4">
    <source>
        <dbReference type="Pfam" id="PF13649"/>
    </source>
</evidence>
<dbReference type="SUPFAM" id="SSF53335">
    <property type="entry name" value="S-adenosyl-L-methionine-dependent methyltransferases"/>
    <property type="match status" value="1"/>
</dbReference>
<dbReference type="InterPro" id="IPR041698">
    <property type="entry name" value="Methyltransf_25"/>
</dbReference>
<organism evidence="5 6">
    <name type="scientific">Shewanella loihica (strain ATCC BAA-1088 / PV-4)</name>
    <dbReference type="NCBI Taxonomy" id="323850"/>
    <lineage>
        <taxon>Bacteria</taxon>
        <taxon>Pseudomonadati</taxon>
        <taxon>Pseudomonadota</taxon>
        <taxon>Gammaproteobacteria</taxon>
        <taxon>Alteromonadales</taxon>
        <taxon>Shewanellaceae</taxon>
        <taxon>Shewanella</taxon>
    </lineage>
</organism>
<gene>
    <name evidence="5" type="ordered locus">Shew_2370</name>
</gene>
<sequence length="219" mass="24541">MVGIHVWSFRGVGVSNYQLSVATFNKLARQYQDKYMQMPLYEPTYARLSELLGEQDKVLELACGPGNIARYLLARRPQLDYLGTDLAPQMVSLARENNPTAQFEVMDCLAIGSLTEMFDAIVCGFCLPYLSRDEAKVLILAMARRLNAGGLLYLSTMEGDYAASKFQTSSSGDQAFIYYHCGVWLSAELSSAGFELLSCHRQDYPERGDVDLFIIARLR</sequence>
<dbReference type="Gene3D" id="3.40.50.150">
    <property type="entry name" value="Vaccinia Virus protein VP39"/>
    <property type="match status" value="1"/>
</dbReference>
<evidence type="ECO:0000256" key="1">
    <source>
        <dbReference type="ARBA" id="ARBA00022603"/>
    </source>
</evidence>
<dbReference type="KEGG" id="slo:Shew_2370"/>
<evidence type="ECO:0000256" key="2">
    <source>
        <dbReference type="ARBA" id="ARBA00022679"/>
    </source>
</evidence>
<dbReference type="Proteomes" id="UP000001558">
    <property type="component" value="Chromosome"/>
</dbReference>
<dbReference type="GO" id="GO:0008168">
    <property type="term" value="F:methyltransferase activity"/>
    <property type="evidence" value="ECO:0007669"/>
    <property type="project" value="UniProtKB-KW"/>
</dbReference>
<keyword evidence="1 5" id="KW-0489">Methyltransferase</keyword>
<accession>A3QFI8</accession>
<dbReference type="PANTHER" id="PTHR43464">
    <property type="entry name" value="METHYLTRANSFERASE"/>
    <property type="match status" value="1"/>
</dbReference>
<dbReference type="InterPro" id="IPR029063">
    <property type="entry name" value="SAM-dependent_MTases_sf"/>
</dbReference>